<keyword evidence="3" id="KW-1185">Reference proteome</keyword>
<organism evidence="2">
    <name type="scientific">Mucor ambiguus</name>
    <dbReference type="NCBI Taxonomy" id="91626"/>
    <lineage>
        <taxon>Eukaryota</taxon>
        <taxon>Fungi</taxon>
        <taxon>Fungi incertae sedis</taxon>
        <taxon>Mucoromycota</taxon>
        <taxon>Mucoromycotina</taxon>
        <taxon>Mucoromycetes</taxon>
        <taxon>Mucorales</taxon>
        <taxon>Mucorineae</taxon>
        <taxon>Mucoraceae</taxon>
        <taxon>Mucor</taxon>
    </lineage>
</organism>
<protein>
    <submittedName>
        <fullName evidence="2">Uncharacterized protein</fullName>
    </submittedName>
</protein>
<dbReference type="OrthoDB" id="2258222at2759"/>
<feature type="region of interest" description="Disordered" evidence="1">
    <location>
        <begin position="1"/>
        <end position="93"/>
    </location>
</feature>
<dbReference type="Proteomes" id="UP000053815">
    <property type="component" value="Unassembled WGS sequence"/>
</dbReference>
<dbReference type="AlphaFoldDB" id="A0A0C9ME14"/>
<feature type="compositionally biased region" description="Acidic residues" evidence="1">
    <location>
        <begin position="60"/>
        <end position="69"/>
    </location>
</feature>
<reference evidence="2" key="1">
    <citation type="submission" date="2014-09" db="EMBL/GenBank/DDBJ databases">
        <title>Draft genome sequence of an oleaginous Mucoromycotina fungus Mucor ambiguus NBRC6742.</title>
        <authorList>
            <person name="Takeda I."/>
            <person name="Yamane N."/>
            <person name="Morita T."/>
            <person name="Tamano K."/>
            <person name="Machida M."/>
            <person name="Baker S."/>
            <person name="Koike H."/>
        </authorList>
    </citation>
    <scope>NUCLEOTIDE SEQUENCE</scope>
    <source>
        <strain evidence="2">NBRC 6742</strain>
    </source>
</reference>
<gene>
    <name evidence="2" type="ORF">MAM1_0096c05065</name>
</gene>
<evidence type="ECO:0000313" key="3">
    <source>
        <dbReference type="Proteomes" id="UP000053815"/>
    </source>
</evidence>
<feature type="compositionally biased region" description="Basic and acidic residues" evidence="1">
    <location>
        <begin position="35"/>
        <end position="46"/>
    </location>
</feature>
<dbReference type="EMBL" id="DF836385">
    <property type="protein sequence ID" value="GAN05594.1"/>
    <property type="molecule type" value="Genomic_DNA"/>
</dbReference>
<proteinExistence type="predicted"/>
<name>A0A0C9ME14_9FUNG</name>
<accession>A0A0C9ME14</accession>
<evidence type="ECO:0000256" key="1">
    <source>
        <dbReference type="SAM" id="MobiDB-lite"/>
    </source>
</evidence>
<sequence length="93" mass="10786">MSHHGNSEIAHAEAALQAGRPYEKSTEGHNQMFDNVKELEKHHQQEFAHGATKKSRGEQMDEQLADEDKETIQRMEQAHKQKEQAHQPKHKHE</sequence>
<evidence type="ECO:0000313" key="2">
    <source>
        <dbReference type="EMBL" id="GAN05594.1"/>
    </source>
</evidence>
<feature type="compositionally biased region" description="Basic and acidic residues" evidence="1">
    <location>
        <begin position="70"/>
        <end position="86"/>
    </location>
</feature>